<dbReference type="FunFam" id="1.10.287.950:FF:000001">
    <property type="entry name" value="Methyl-accepting chemotaxis sensory transducer"/>
    <property type="match status" value="1"/>
</dbReference>
<evidence type="ECO:0000259" key="7">
    <source>
        <dbReference type="PROSITE" id="PS50885"/>
    </source>
</evidence>
<dbReference type="GO" id="GO:0004888">
    <property type="term" value="F:transmembrane signaling receptor activity"/>
    <property type="evidence" value="ECO:0007669"/>
    <property type="project" value="InterPro"/>
</dbReference>
<keyword evidence="4" id="KW-0807">Transducer</keyword>
<dbReference type="PROSITE" id="PS50885">
    <property type="entry name" value="HAMP"/>
    <property type="match status" value="1"/>
</dbReference>
<comment type="similarity">
    <text evidence="3">Belongs to the methyl-accepting chemotaxis (MCP) protein family.</text>
</comment>
<proteinExistence type="inferred from homology"/>
<evidence type="ECO:0000313" key="8">
    <source>
        <dbReference type="EMBL" id="PWF41348.1"/>
    </source>
</evidence>
<dbReference type="InterPro" id="IPR003660">
    <property type="entry name" value="HAMP_dom"/>
</dbReference>
<dbReference type="CDD" id="cd06225">
    <property type="entry name" value="HAMP"/>
    <property type="match status" value="1"/>
</dbReference>
<dbReference type="Gene3D" id="1.10.287.950">
    <property type="entry name" value="Methyl-accepting chemotaxis protein"/>
    <property type="match status" value="1"/>
</dbReference>
<keyword evidence="5" id="KW-0812">Transmembrane</keyword>
<dbReference type="PROSITE" id="PS50111">
    <property type="entry name" value="CHEMOTAXIS_TRANSDUC_2"/>
    <property type="match status" value="1"/>
</dbReference>
<evidence type="ECO:0000256" key="3">
    <source>
        <dbReference type="ARBA" id="ARBA00029447"/>
    </source>
</evidence>
<evidence type="ECO:0000313" key="9">
    <source>
        <dbReference type="Proteomes" id="UP000241421"/>
    </source>
</evidence>
<sequence length="460" mass="48325">MMALIDKANDRYAGLMTTISRAGAADRTLAAGLQTRAKGAMAAEDQAMQIAQTDIVDADPLMLAGEDYRAKISIAVDAQTRLRATLLEDITRMIEARHATLSTTRNLVCASVAILALCAATFGMLIARSITRPLNQAVEVARRVAAGDLTSRVSGKSANETGQLLRSLQEMIDSLANIVSQVRTGTHTVATAANQMAAGTSELMTRTDRQATSLEETAMSLQQLTQAVRHNSENAQQATSFAGCASEIAKRGGTVVAQVVDTMGSIQQSAAKIIEIVTIIDGIAFQTNILALNAAVEAARAGEHGRGFAVVAAEVRNLAQRSAVAAKEIKMLINDSAKKVEVGNVLVADAGATMTRVVESVLKVTTMIACISQASDGQLRSIEQINVAMGEMDKVTQQNAALVEEATAAADSLLDEANCQTDVVSIFSILHSDSATIGIDGVPRRGRSPLNGAPRLRIAA</sequence>
<comment type="caution">
    <text evidence="8">The sequence shown here is derived from an EMBL/GenBank/DDBJ whole genome shotgun (WGS) entry which is preliminary data.</text>
</comment>
<keyword evidence="9" id="KW-1185">Reference proteome</keyword>
<protein>
    <submittedName>
        <fullName evidence="8">HAMP domain-containing protein</fullName>
    </submittedName>
</protein>
<evidence type="ECO:0000256" key="5">
    <source>
        <dbReference type="SAM" id="Phobius"/>
    </source>
</evidence>
<dbReference type="SUPFAM" id="SSF58104">
    <property type="entry name" value="Methyl-accepting chemotaxis protein (MCP) signaling domain"/>
    <property type="match status" value="1"/>
</dbReference>
<gene>
    <name evidence="8" type="ORF">C7C56_024745</name>
</gene>
<dbReference type="SMART" id="SM00283">
    <property type="entry name" value="MA"/>
    <property type="match status" value="1"/>
</dbReference>
<feature type="transmembrane region" description="Helical" evidence="5">
    <location>
        <begin position="107"/>
        <end position="127"/>
    </location>
</feature>
<dbReference type="InterPro" id="IPR004089">
    <property type="entry name" value="MCPsignal_dom"/>
</dbReference>
<dbReference type="PANTHER" id="PTHR43531:SF14">
    <property type="entry name" value="METHYL-ACCEPTING CHEMOTAXIS PROTEIN I-RELATED"/>
    <property type="match status" value="1"/>
</dbReference>
<reference evidence="8 9" key="1">
    <citation type="submission" date="2018-04" db="EMBL/GenBank/DDBJ databases">
        <title>Massilia violaceinigra sp. nov., a novel purple-pigmented bacterium isolated from Tianshan glacier, Xinjiang, China.</title>
        <authorList>
            <person name="Wang H."/>
        </authorList>
    </citation>
    <scope>NUCLEOTIDE SEQUENCE [LARGE SCALE GENOMIC DNA]</scope>
    <source>
        <strain evidence="8 9">B448-2</strain>
    </source>
</reference>
<dbReference type="Proteomes" id="UP000241421">
    <property type="component" value="Unassembled WGS sequence"/>
</dbReference>
<dbReference type="GO" id="GO:0007165">
    <property type="term" value="P:signal transduction"/>
    <property type="evidence" value="ECO:0007669"/>
    <property type="project" value="UniProtKB-KW"/>
</dbReference>
<dbReference type="InterPro" id="IPR004090">
    <property type="entry name" value="Chemotax_Me-accpt_rcpt"/>
</dbReference>
<keyword evidence="2" id="KW-0488">Methylation</keyword>
<dbReference type="PANTHER" id="PTHR43531">
    <property type="entry name" value="PROTEIN ICFG"/>
    <property type="match status" value="1"/>
</dbReference>
<dbReference type="GO" id="GO:0005886">
    <property type="term" value="C:plasma membrane"/>
    <property type="evidence" value="ECO:0007669"/>
    <property type="project" value="TreeGrafter"/>
</dbReference>
<keyword evidence="5" id="KW-0472">Membrane</keyword>
<dbReference type="GO" id="GO:0006935">
    <property type="term" value="P:chemotaxis"/>
    <property type="evidence" value="ECO:0007669"/>
    <property type="project" value="InterPro"/>
</dbReference>
<feature type="domain" description="Methyl-accepting transducer" evidence="6">
    <location>
        <begin position="185"/>
        <end position="414"/>
    </location>
</feature>
<dbReference type="SMART" id="SM00304">
    <property type="entry name" value="HAMP"/>
    <property type="match status" value="1"/>
</dbReference>
<feature type="domain" description="HAMP" evidence="7">
    <location>
        <begin position="128"/>
        <end position="180"/>
    </location>
</feature>
<dbReference type="PRINTS" id="PR00260">
    <property type="entry name" value="CHEMTRNSDUCR"/>
</dbReference>
<evidence type="ECO:0000259" key="6">
    <source>
        <dbReference type="PROSITE" id="PS50111"/>
    </source>
</evidence>
<accession>A0A2U2HDZ3</accession>
<dbReference type="Pfam" id="PF00015">
    <property type="entry name" value="MCPsignal"/>
    <property type="match status" value="1"/>
</dbReference>
<dbReference type="Pfam" id="PF00672">
    <property type="entry name" value="HAMP"/>
    <property type="match status" value="1"/>
</dbReference>
<comment type="subcellular location">
    <subcellularLocation>
        <location evidence="1">Membrane</location>
    </subcellularLocation>
</comment>
<evidence type="ECO:0000256" key="4">
    <source>
        <dbReference type="PROSITE-ProRule" id="PRU00284"/>
    </source>
</evidence>
<keyword evidence="5" id="KW-1133">Transmembrane helix</keyword>
<dbReference type="InterPro" id="IPR051310">
    <property type="entry name" value="MCP_chemotaxis"/>
</dbReference>
<evidence type="ECO:0000256" key="1">
    <source>
        <dbReference type="ARBA" id="ARBA00004370"/>
    </source>
</evidence>
<name>A0A2U2HDZ3_9BURK</name>
<dbReference type="EMBL" id="PXWF02000313">
    <property type="protein sequence ID" value="PWF41348.1"/>
    <property type="molecule type" value="Genomic_DNA"/>
</dbReference>
<organism evidence="8 9">
    <name type="scientific">Massilia glaciei</name>
    <dbReference type="NCBI Taxonomy" id="1524097"/>
    <lineage>
        <taxon>Bacteria</taxon>
        <taxon>Pseudomonadati</taxon>
        <taxon>Pseudomonadota</taxon>
        <taxon>Betaproteobacteria</taxon>
        <taxon>Burkholderiales</taxon>
        <taxon>Oxalobacteraceae</taxon>
        <taxon>Telluria group</taxon>
        <taxon>Massilia</taxon>
    </lineage>
</organism>
<evidence type="ECO:0000256" key="2">
    <source>
        <dbReference type="ARBA" id="ARBA00022481"/>
    </source>
</evidence>
<dbReference type="AlphaFoldDB" id="A0A2U2HDZ3"/>